<dbReference type="AlphaFoldDB" id="A0A935TBI0"/>
<feature type="domain" description="Ice-binding protein C-terminal" evidence="1">
    <location>
        <begin position="80"/>
        <end position="102"/>
    </location>
</feature>
<organism evidence="2 3">
    <name type="scientific">Candidatus Accumulibacter affinis</name>
    <dbReference type="NCBI Taxonomy" id="2954384"/>
    <lineage>
        <taxon>Bacteria</taxon>
        <taxon>Pseudomonadati</taxon>
        <taxon>Pseudomonadota</taxon>
        <taxon>Betaproteobacteria</taxon>
        <taxon>Candidatus Accumulibacter</taxon>
    </lineage>
</organism>
<dbReference type="Proteomes" id="UP000706151">
    <property type="component" value="Unassembled WGS sequence"/>
</dbReference>
<dbReference type="InterPro" id="IPR013424">
    <property type="entry name" value="Ice-binding_C"/>
</dbReference>
<reference evidence="2 3" key="1">
    <citation type="submission" date="2020-10" db="EMBL/GenBank/DDBJ databases">
        <title>Connecting structure to function with the recovery of over 1000 high-quality activated sludge metagenome-assembled genomes encoding full-length rRNA genes using long-read sequencing.</title>
        <authorList>
            <person name="Singleton C.M."/>
            <person name="Petriglieri F."/>
            <person name="Kristensen J.M."/>
            <person name="Kirkegaard R.H."/>
            <person name="Michaelsen T.Y."/>
            <person name="Andersen M.H."/>
            <person name="Karst S.M."/>
            <person name="Dueholm M.S."/>
            <person name="Nielsen P.H."/>
            <person name="Albertsen M."/>
        </authorList>
    </citation>
    <scope>NUCLEOTIDE SEQUENCE [LARGE SCALE GENOMIC DNA]</scope>
    <source>
        <strain evidence="2">Fred_18-Q3-R57-64_BAT3C.720</strain>
    </source>
</reference>
<proteinExistence type="predicted"/>
<dbReference type="Pfam" id="PF07589">
    <property type="entry name" value="PEP-CTERM"/>
    <property type="match status" value="1"/>
</dbReference>
<sequence length="106" mass="11120">MAFSGGLFDAYNTLEFFSGMTSVGTITGTDVSASANGDQGANGTYYVNINSDVSFDKVVASSSRFAFEFDNVAYHTEALTVPEPVSMALLSLGLIGVGFTRRKPAA</sequence>
<protein>
    <submittedName>
        <fullName evidence="2">PEP-CTERM sorting domain-containing protein</fullName>
    </submittedName>
</protein>
<comment type="caution">
    <text evidence="2">The sequence shown here is derived from an EMBL/GenBank/DDBJ whole genome shotgun (WGS) entry which is preliminary data.</text>
</comment>
<evidence type="ECO:0000313" key="2">
    <source>
        <dbReference type="EMBL" id="MBK7954964.1"/>
    </source>
</evidence>
<dbReference type="NCBIfam" id="TIGR02595">
    <property type="entry name" value="PEP_CTERM"/>
    <property type="match status" value="1"/>
</dbReference>
<evidence type="ECO:0000313" key="3">
    <source>
        <dbReference type="Proteomes" id="UP000706151"/>
    </source>
</evidence>
<accession>A0A935TBI0</accession>
<gene>
    <name evidence="2" type="ORF">IPK02_13965</name>
</gene>
<name>A0A935TBI0_9PROT</name>
<evidence type="ECO:0000259" key="1">
    <source>
        <dbReference type="Pfam" id="PF07589"/>
    </source>
</evidence>
<dbReference type="EMBL" id="JADJOT010000009">
    <property type="protein sequence ID" value="MBK7954964.1"/>
    <property type="molecule type" value="Genomic_DNA"/>
</dbReference>